<protein>
    <submittedName>
        <fullName evidence="3">LEA type 2 family protein</fullName>
    </submittedName>
</protein>
<evidence type="ECO:0000259" key="2">
    <source>
        <dbReference type="SMART" id="SM00769"/>
    </source>
</evidence>
<feature type="region of interest" description="Disordered" evidence="1">
    <location>
        <begin position="315"/>
        <end position="397"/>
    </location>
</feature>
<dbReference type="InterPro" id="IPR004864">
    <property type="entry name" value="LEA_2"/>
</dbReference>
<dbReference type="SMART" id="SM00769">
    <property type="entry name" value="WHy"/>
    <property type="match status" value="2"/>
</dbReference>
<dbReference type="SUPFAM" id="SSF117070">
    <property type="entry name" value="LEA14-like"/>
    <property type="match status" value="2"/>
</dbReference>
<organism evidence="3 4">
    <name type="scientific">Halogeometricum luteum</name>
    <dbReference type="NCBI Taxonomy" id="2950537"/>
    <lineage>
        <taxon>Archaea</taxon>
        <taxon>Methanobacteriati</taxon>
        <taxon>Methanobacteriota</taxon>
        <taxon>Stenosarchaea group</taxon>
        <taxon>Halobacteria</taxon>
        <taxon>Halobacteriales</taxon>
        <taxon>Haloferacaceae</taxon>
        <taxon>Halogeometricum</taxon>
    </lineage>
</organism>
<dbReference type="Proteomes" id="UP001254813">
    <property type="component" value="Unassembled WGS sequence"/>
</dbReference>
<feature type="compositionally biased region" description="Low complexity" evidence="1">
    <location>
        <begin position="347"/>
        <end position="360"/>
    </location>
</feature>
<feature type="domain" description="Water stress and hypersensitive response" evidence="2">
    <location>
        <begin position="189"/>
        <end position="306"/>
    </location>
</feature>
<feature type="compositionally biased region" description="Gly residues" evidence="1">
    <location>
        <begin position="361"/>
        <end position="375"/>
    </location>
</feature>
<proteinExistence type="predicted"/>
<dbReference type="RefSeq" id="WP_310926943.1">
    <property type="nucleotide sequence ID" value="NZ_JAMQOQ010000001.1"/>
</dbReference>
<comment type="caution">
    <text evidence="3">The sequence shown here is derived from an EMBL/GenBank/DDBJ whole genome shotgun (WGS) entry which is preliminary data.</text>
</comment>
<feature type="domain" description="Water stress and hypersensitive response" evidence="2">
    <location>
        <begin position="42"/>
        <end position="160"/>
    </location>
</feature>
<keyword evidence="4" id="KW-1185">Reference proteome</keyword>
<accession>A0ABU2FX49</accession>
<feature type="compositionally biased region" description="Low complexity" evidence="1">
    <location>
        <begin position="316"/>
        <end position="337"/>
    </location>
</feature>
<evidence type="ECO:0000256" key="1">
    <source>
        <dbReference type="SAM" id="MobiDB-lite"/>
    </source>
</evidence>
<dbReference type="Pfam" id="PF03168">
    <property type="entry name" value="LEA_2"/>
    <property type="match status" value="2"/>
</dbReference>
<evidence type="ECO:0000313" key="3">
    <source>
        <dbReference type="EMBL" id="MDS0293118.1"/>
    </source>
</evidence>
<gene>
    <name evidence="3" type="ORF">NDI79_02895</name>
</gene>
<dbReference type="InterPro" id="IPR013783">
    <property type="entry name" value="Ig-like_fold"/>
</dbReference>
<feature type="compositionally biased region" description="Low complexity" evidence="1">
    <location>
        <begin position="376"/>
        <end position="390"/>
    </location>
</feature>
<reference evidence="3 4" key="1">
    <citation type="submission" date="2022-06" db="EMBL/GenBank/DDBJ databases">
        <title>Halogeometricum sp. a new haloarchaeum isolate from saline soil.</title>
        <authorList>
            <person name="Strakova D."/>
            <person name="Galisteo C."/>
            <person name="Sanchez-Porro C."/>
            <person name="Ventosa A."/>
        </authorList>
    </citation>
    <scope>NUCLEOTIDE SEQUENCE [LARGE SCALE GENOMIC DNA]</scope>
    <source>
        <strain evidence="4">S3BR25-2</strain>
    </source>
</reference>
<dbReference type="Gene3D" id="2.60.40.10">
    <property type="entry name" value="Immunoglobulins"/>
    <property type="match status" value="2"/>
</dbReference>
<sequence>MFGQIAPLFLGSRVRVVGTALAALLVLCGGAVAAGVVGAPAVSDVENRFGTVTEEATVVETTIGVSNPNPVGVELGGVTVGYDVWMNDVRMASGEKSGVAVGAGNATVNATTEMRNERIAPWWRSHVSNGERTVVSVDPTVRSATLGRTFDAPNVTREVETDMLSQFDSAKTRPVNANAPLVSDPILYVEETRAAWGAVNESTTALELAFVVRNPKPYPITVSRLGYDISMNDVTLGEGASDSAHVIPPESTRTVRTTTYLRNENFDEWWVSHLERNQVSDLRMTFHARLDAAGETFRVPLDALTYEQRVETDLFGTKPTAGAGNATAGGDPAGSEEGATRTEAETETGTETGPGTATPGDGDGSDGGLLGGETSTGGTATDAAAGDDGLFAVDPIE</sequence>
<dbReference type="InterPro" id="IPR013990">
    <property type="entry name" value="WHy-dom"/>
</dbReference>
<dbReference type="EMBL" id="JAMQOQ010000001">
    <property type="protein sequence ID" value="MDS0293118.1"/>
    <property type="molecule type" value="Genomic_DNA"/>
</dbReference>
<name>A0ABU2FX49_9EURY</name>
<evidence type="ECO:0000313" key="4">
    <source>
        <dbReference type="Proteomes" id="UP001254813"/>
    </source>
</evidence>